<dbReference type="Proteomes" id="UP000887159">
    <property type="component" value="Unassembled WGS sequence"/>
</dbReference>
<organism evidence="1 2">
    <name type="scientific">Trichonephila clavipes</name>
    <name type="common">Golden silk orbweaver</name>
    <name type="synonym">Nephila clavipes</name>
    <dbReference type="NCBI Taxonomy" id="2585209"/>
    <lineage>
        <taxon>Eukaryota</taxon>
        <taxon>Metazoa</taxon>
        <taxon>Ecdysozoa</taxon>
        <taxon>Arthropoda</taxon>
        <taxon>Chelicerata</taxon>
        <taxon>Arachnida</taxon>
        <taxon>Araneae</taxon>
        <taxon>Araneomorphae</taxon>
        <taxon>Entelegynae</taxon>
        <taxon>Araneoidea</taxon>
        <taxon>Nephilidae</taxon>
        <taxon>Trichonephila</taxon>
    </lineage>
</organism>
<reference evidence="1" key="1">
    <citation type="submission" date="2020-08" db="EMBL/GenBank/DDBJ databases">
        <title>Multicomponent nature underlies the extraordinary mechanical properties of spider dragline silk.</title>
        <authorList>
            <person name="Kono N."/>
            <person name="Nakamura H."/>
            <person name="Mori M."/>
            <person name="Yoshida Y."/>
            <person name="Ohtoshi R."/>
            <person name="Malay A.D."/>
            <person name="Moran D.A.P."/>
            <person name="Tomita M."/>
            <person name="Numata K."/>
            <person name="Arakawa K."/>
        </authorList>
    </citation>
    <scope>NUCLEOTIDE SEQUENCE</scope>
</reference>
<sequence>MVRSIKELLLKCLGKACVTYEEMLTLLYDCEATINERPLTYLSDDLKELKSFTPAHSIQDIKERETFDFDLIDSQHLLKRVRYLHTLRSNLRKRFYKEYLGELVRSPKVALRKR</sequence>
<keyword evidence="2" id="KW-1185">Reference proteome</keyword>
<comment type="caution">
    <text evidence="1">The sequence shown here is derived from an EMBL/GenBank/DDBJ whole genome shotgun (WGS) entry which is preliminary data.</text>
</comment>
<proteinExistence type="predicted"/>
<dbReference type="EMBL" id="BMAU01021053">
    <property type="protein sequence ID" value="GFX88619.1"/>
    <property type="molecule type" value="Genomic_DNA"/>
</dbReference>
<name>A0A8X6V0G8_TRICX</name>
<gene>
    <name evidence="1" type="primary">Pde11_0</name>
    <name evidence="1" type="ORF">TNCV_2660301</name>
</gene>
<accession>A0A8X6V0G8</accession>
<dbReference type="AlphaFoldDB" id="A0A8X6V0G8"/>
<protein>
    <submittedName>
        <fullName evidence="1">Dual 3',5'-cyclic-AMP and-GMP phosphodiesterase 11</fullName>
    </submittedName>
</protein>
<evidence type="ECO:0000313" key="2">
    <source>
        <dbReference type="Proteomes" id="UP000887159"/>
    </source>
</evidence>
<evidence type="ECO:0000313" key="1">
    <source>
        <dbReference type="EMBL" id="GFX88619.1"/>
    </source>
</evidence>